<dbReference type="RefSeq" id="WP_075732866.1">
    <property type="nucleotide sequence ID" value="NZ_CP009249.1"/>
</dbReference>
<keyword evidence="1" id="KW-0472">Membrane</keyword>
<protein>
    <recommendedName>
        <fullName evidence="5">Peptidase</fullName>
    </recommendedName>
</protein>
<dbReference type="NCBIfam" id="TIGR03769">
    <property type="entry name" value="P_ac_wall_RPT"/>
    <property type="match status" value="1"/>
</dbReference>
<gene>
    <name evidence="3" type="ORF">CPHO_02290</name>
</gene>
<evidence type="ECO:0008006" key="5">
    <source>
        <dbReference type="Google" id="ProtNLM"/>
    </source>
</evidence>
<dbReference type="STRING" id="161895.CPHO_02290"/>
<dbReference type="AlphaFoldDB" id="A0A1L7D1N1"/>
<dbReference type="Proteomes" id="UP000185491">
    <property type="component" value="Chromosome"/>
</dbReference>
<organism evidence="3 4">
    <name type="scientific">Corynebacterium phocae</name>
    <dbReference type="NCBI Taxonomy" id="161895"/>
    <lineage>
        <taxon>Bacteria</taxon>
        <taxon>Bacillati</taxon>
        <taxon>Actinomycetota</taxon>
        <taxon>Actinomycetes</taxon>
        <taxon>Mycobacteriales</taxon>
        <taxon>Corynebacteriaceae</taxon>
        <taxon>Corynebacterium</taxon>
    </lineage>
</organism>
<keyword evidence="1" id="KW-1133">Transmembrane helix</keyword>
<evidence type="ECO:0000313" key="4">
    <source>
        <dbReference type="Proteomes" id="UP000185491"/>
    </source>
</evidence>
<dbReference type="InterPro" id="IPR022435">
    <property type="entry name" value="Surface-anchored_actinobac"/>
</dbReference>
<dbReference type="OrthoDB" id="4424311at2"/>
<dbReference type="KEGG" id="cpho:CPHO_02290"/>
<keyword evidence="4" id="KW-1185">Reference proteome</keyword>
<feature type="chain" id="PRO_5012973350" description="Peptidase" evidence="2">
    <location>
        <begin position="26"/>
        <end position="297"/>
    </location>
</feature>
<accession>A0A1L7D1N1</accession>
<sequence>MNLKKIAAATLTAGLLALSQPVAYAGDLNQVVTADEPVAAAGTLTEFRQGHADLGPLVTPDGFAVMVRDDTAAPPTWRGLDDTLFVVSDKAIQQLPQTEDFDFVGAQPGEDVWVVPQTEQAGVPWLGWSTQSPPFVEAATRGVTMTFLGHDGPGQFTLFLQNGGFEKPQLLWTSAQPHAQDLFVDLNTHTHANWVFTEPGIHHVAVKFTTEFQDGTTHDATQTLSFAVGEGVDLAKAQESQFTGEYLPAGDGDQDTDAPQTQGDSQWVLWAIIAVVGLLIVVVLGVVVRLLVKKKES</sequence>
<dbReference type="EMBL" id="CP009249">
    <property type="protein sequence ID" value="APT91932.1"/>
    <property type="molecule type" value="Genomic_DNA"/>
</dbReference>
<evidence type="ECO:0000256" key="1">
    <source>
        <dbReference type="SAM" id="Phobius"/>
    </source>
</evidence>
<feature type="signal peptide" evidence="2">
    <location>
        <begin position="1"/>
        <end position="25"/>
    </location>
</feature>
<dbReference type="NCBIfam" id="NF038134">
    <property type="entry name" value="choice_anch_M"/>
    <property type="match status" value="1"/>
</dbReference>
<feature type="transmembrane region" description="Helical" evidence="1">
    <location>
        <begin position="267"/>
        <end position="292"/>
    </location>
</feature>
<keyword evidence="2" id="KW-0732">Signal</keyword>
<name>A0A1L7D1N1_9CORY</name>
<reference evidence="3 4" key="1">
    <citation type="submission" date="2014-08" db="EMBL/GenBank/DDBJ databases">
        <title>Complete genome sequence of Corynebacterium phocae M408/89/1(T)(=DSM 44612(T)), isolated from the common seal (Phoca vitulina).</title>
        <authorList>
            <person name="Ruckert C."/>
            <person name="Albersmeier A."/>
            <person name="Winkler A."/>
            <person name="Kalinowski J."/>
        </authorList>
    </citation>
    <scope>NUCLEOTIDE SEQUENCE [LARGE SCALE GENOMIC DNA]</scope>
    <source>
        <strain evidence="3 4">M408/89/1</strain>
    </source>
</reference>
<evidence type="ECO:0000256" key="2">
    <source>
        <dbReference type="SAM" id="SignalP"/>
    </source>
</evidence>
<keyword evidence="1" id="KW-0812">Transmembrane</keyword>
<proteinExistence type="predicted"/>
<evidence type="ECO:0000313" key="3">
    <source>
        <dbReference type="EMBL" id="APT91932.1"/>
    </source>
</evidence>